<dbReference type="GeneID" id="111245190"/>
<dbReference type="GO" id="GO:0008270">
    <property type="term" value="F:zinc ion binding"/>
    <property type="evidence" value="ECO:0007669"/>
    <property type="project" value="UniProtKB-KW"/>
</dbReference>
<evidence type="ECO:0000259" key="3">
    <source>
        <dbReference type="PROSITE" id="PS50157"/>
    </source>
</evidence>
<accession>A0A7M7JA04</accession>
<sequence length="1079" mass="122235">MSLFYRAVHWDGIGASANGEWWCDVFGPYDIPLDPMTHPSTEASSHRGVGPFLMRLQKGTQGHFMLACIRCHRKKNPCRVYAVLNLDGSFVRRRHLHNHLPEAQLPTPLSGHMQLPAPPTFEEVVSIVLPPISRGPRQDVLEDFDTKLSTWDPNTQQMVETQITLENSGNIAKGARIEIIDGKKVFYCPVPTCNYTFGNTQAVHIHMSVHVRGRRMASVQASERLCPLCRIDMGSHEILVRHIVDDHDTRLECTEHEFETMDDFKNWKSRTEQEDMATFTNIGHRRSGVYNCCRTGRKLTQDEYSMHTAYRKRLGVECPAAMFVTEVGNRVSVIYWRTHIGHTPNILDVKVSDEQRHFIMELLKKGYKRRAIVAEAAKKYFGQPLSRSFILDLKTLNQLCNVHRKFSDKRCTIDVPYMSEKGYNSDYLRVRLVRRVRECLELLAQPDDESHRTAESERVKHKIDAEFSHVVRHEVTGHVHVYRRTLQSDGAESNVVFPRKAPHESCEKRCEDCRVCVHRYGCTCKKFMLEDHMCPHVHLVASKEGSPGPSWVDPTLQEDTVGLQEALRRLQRVNHRERLKTLRPRIDEVITLLQGELNVNLDQLDEFLSSGLMLLRTSRPRQPTRDDEAGETQPLAPKELFRLVRDRHPDYTALQFTDMPQKWKSGTINVDKMLALADERVAAINSEDQQEACRNEVWDFPMDEVHIKIEPLSQTKAVAIKTSAKYGGLIHDCHGHLNSDGLTKGMVKRARRSFQYRVNNEKINPQPAINPALKSDSLKRNSEQLKRLKKAKQILATKGPKSERSPGSTLMSRLSTKARRRWGLRRAPWIELPNSAPLLSEQSTGTLIVSQSPPQVGISLTKIVTDSPRDLAGQKRHDSVVVALPSEIGTTKSTKSNGNEKRMSQKVKMPVMVNIQYATSNHQIKQRVADVSQQIKVPLNATTPSTQTGISRQASGKVPFTVRAQRAAQIQSESSRKTKATTRPNTTPAAKILVLSQSCKELPHKTEDQTPTIVQVNSLPKHNTAVKPFAVVEKIQVTTNGPVKPSAEQELMLLDTSYSPVNIGQRSFIVEDGVQIELS</sequence>
<evidence type="ECO:0000256" key="2">
    <source>
        <dbReference type="SAM" id="MobiDB-lite"/>
    </source>
</evidence>
<dbReference type="PROSITE" id="PS50157">
    <property type="entry name" value="ZINC_FINGER_C2H2_2"/>
    <property type="match status" value="1"/>
</dbReference>
<feature type="region of interest" description="Disordered" evidence="2">
    <location>
        <begin position="795"/>
        <end position="815"/>
    </location>
</feature>
<feature type="compositionally biased region" description="Polar residues" evidence="2">
    <location>
        <begin position="805"/>
        <end position="815"/>
    </location>
</feature>
<dbReference type="SMART" id="SM00355">
    <property type="entry name" value="ZnF_C2H2"/>
    <property type="match status" value="2"/>
</dbReference>
<keyword evidence="1" id="KW-0479">Metal-binding</keyword>
<protein>
    <recommendedName>
        <fullName evidence="7">C2H2-type domain-containing protein</fullName>
    </recommendedName>
</protein>
<evidence type="ECO:0000256" key="1">
    <source>
        <dbReference type="PROSITE-ProRule" id="PRU00042"/>
    </source>
</evidence>
<feature type="domain" description="C2H2-type" evidence="3">
    <location>
        <begin position="186"/>
        <end position="215"/>
    </location>
</feature>
<dbReference type="InParanoid" id="A0A7M7JA04"/>
<dbReference type="PANTHER" id="PTHR33936:SF24">
    <property type="entry name" value="C2H2-TYPE DOMAIN-CONTAINING PROTEIN"/>
    <property type="match status" value="1"/>
</dbReference>
<keyword evidence="1" id="KW-0862">Zinc</keyword>
<dbReference type="PROSITE" id="PS00028">
    <property type="entry name" value="ZINC_FINGER_C2H2_1"/>
    <property type="match status" value="1"/>
</dbReference>
<dbReference type="InterPro" id="IPR013087">
    <property type="entry name" value="Znf_C2H2_type"/>
</dbReference>
<dbReference type="KEGG" id="vde:111245190"/>
<feature type="domain" description="SWIM-type" evidence="4">
    <location>
        <begin position="513"/>
        <end position="545"/>
    </location>
</feature>
<evidence type="ECO:0000313" key="5">
    <source>
        <dbReference type="EnsemblMetazoa" id="XP_022648914"/>
    </source>
</evidence>
<dbReference type="RefSeq" id="XP_022648914.1">
    <property type="nucleotide sequence ID" value="XM_022793179.1"/>
</dbReference>
<dbReference type="OrthoDB" id="6434392at2759"/>
<dbReference type="PANTHER" id="PTHR33936">
    <property type="entry name" value="PROTEIN CBG17840"/>
    <property type="match status" value="1"/>
</dbReference>
<dbReference type="AlphaFoldDB" id="A0A7M7JA04"/>
<name>A0A7M7JA04_VARDE</name>
<dbReference type="InterPro" id="IPR007527">
    <property type="entry name" value="Znf_SWIM"/>
</dbReference>
<reference evidence="5" key="1">
    <citation type="submission" date="2021-01" db="UniProtKB">
        <authorList>
            <consortium name="EnsemblMetazoa"/>
        </authorList>
    </citation>
    <scope>IDENTIFICATION</scope>
</reference>
<evidence type="ECO:0008006" key="7">
    <source>
        <dbReference type="Google" id="ProtNLM"/>
    </source>
</evidence>
<dbReference type="Proteomes" id="UP000594260">
    <property type="component" value="Unplaced"/>
</dbReference>
<evidence type="ECO:0000313" key="6">
    <source>
        <dbReference type="Proteomes" id="UP000594260"/>
    </source>
</evidence>
<proteinExistence type="predicted"/>
<dbReference type="PROSITE" id="PS50966">
    <property type="entry name" value="ZF_SWIM"/>
    <property type="match status" value="1"/>
</dbReference>
<dbReference type="EnsemblMetazoa" id="XM_022793179">
    <property type="protein sequence ID" value="XP_022648914"/>
    <property type="gene ID" value="LOC111245190"/>
</dbReference>
<organism evidence="5 6">
    <name type="scientific">Varroa destructor</name>
    <name type="common">Honeybee mite</name>
    <dbReference type="NCBI Taxonomy" id="109461"/>
    <lineage>
        <taxon>Eukaryota</taxon>
        <taxon>Metazoa</taxon>
        <taxon>Ecdysozoa</taxon>
        <taxon>Arthropoda</taxon>
        <taxon>Chelicerata</taxon>
        <taxon>Arachnida</taxon>
        <taxon>Acari</taxon>
        <taxon>Parasitiformes</taxon>
        <taxon>Mesostigmata</taxon>
        <taxon>Gamasina</taxon>
        <taxon>Dermanyssoidea</taxon>
        <taxon>Varroidae</taxon>
        <taxon>Varroa</taxon>
    </lineage>
</organism>
<keyword evidence="1" id="KW-0863">Zinc-finger</keyword>
<dbReference type="InterPro" id="IPR052797">
    <property type="entry name" value="RegFact_GeneExpr_CellDeath"/>
</dbReference>
<keyword evidence="6" id="KW-1185">Reference proteome</keyword>
<evidence type="ECO:0000259" key="4">
    <source>
        <dbReference type="PROSITE" id="PS50966"/>
    </source>
</evidence>